<reference evidence="7" key="1">
    <citation type="submission" date="2021-01" db="EMBL/GenBank/DDBJ databases">
        <title>Whole genome shotgun sequence of Cellulomonas chitinilytica NBRC 110799.</title>
        <authorList>
            <person name="Komaki H."/>
            <person name="Tamura T."/>
        </authorList>
    </citation>
    <scope>NUCLEOTIDE SEQUENCE</scope>
    <source>
        <strain evidence="7">NBRC 110799</strain>
    </source>
</reference>
<dbReference type="RefSeq" id="WP_203755723.1">
    <property type="nucleotide sequence ID" value="NZ_BONK01000009.1"/>
</dbReference>
<comment type="similarity">
    <text evidence="1">Belongs to the peptidase S33 family.</text>
</comment>
<protein>
    <submittedName>
        <fullName evidence="7">Microsomal epoxide hydrolase</fullName>
    </submittedName>
</protein>
<dbReference type="InterPro" id="IPR000639">
    <property type="entry name" value="Epox_hydrolase-like"/>
</dbReference>
<dbReference type="EMBL" id="BONK01000009">
    <property type="protein sequence ID" value="GIG21995.1"/>
    <property type="molecule type" value="Genomic_DNA"/>
</dbReference>
<name>A0A919TZP6_9CELL</name>
<evidence type="ECO:0000259" key="6">
    <source>
        <dbReference type="Pfam" id="PF06441"/>
    </source>
</evidence>
<dbReference type="PIRSF" id="PIRSF001112">
    <property type="entry name" value="Epoxide_hydrolase"/>
    <property type="match status" value="1"/>
</dbReference>
<dbReference type="GO" id="GO:0097176">
    <property type="term" value="P:epoxide metabolic process"/>
    <property type="evidence" value="ECO:0007669"/>
    <property type="project" value="TreeGrafter"/>
</dbReference>
<keyword evidence="2" id="KW-0058">Aromatic hydrocarbons catabolism</keyword>
<evidence type="ECO:0000256" key="4">
    <source>
        <dbReference type="PIRSR" id="PIRSR001112-1"/>
    </source>
</evidence>
<feature type="domain" description="Epoxide hydrolase N-terminal" evidence="6">
    <location>
        <begin position="1"/>
        <end position="105"/>
    </location>
</feature>
<feature type="active site" description="Nucleophile" evidence="4">
    <location>
        <position position="175"/>
    </location>
</feature>
<dbReference type="AlphaFoldDB" id="A0A919TZP6"/>
<feature type="active site" description="Proton acceptor" evidence="4">
    <location>
        <position position="350"/>
    </location>
</feature>
<organism evidence="7 8">
    <name type="scientific">Cellulomonas chitinilytica</name>
    <dbReference type="NCBI Taxonomy" id="398759"/>
    <lineage>
        <taxon>Bacteria</taxon>
        <taxon>Bacillati</taxon>
        <taxon>Actinomycetota</taxon>
        <taxon>Actinomycetes</taxon>
        <taxon>Micrococcales</taxon>
        <taxon>Cellulomonadaceae</taxon>
        <taxon>Cellulomonas</taxon>
    </lineage>
</organism>
<evidence type="ECO:0000313" key="8">
    <source>
        <dbReference type="Proteomes" id="UP000632740"/>
    </source>
</evidence>
<dbReference type="PRINTS" id="PR00412">
    <property type="entry name" value="EPOXHYDRLASE"/>
</dbReference>
<sequence length="379" mass="41400">MEPFTVEIDEEALADLRDRLRRTRWSRTVPGTGWSRGVPVDVLRDLVGHWLTGYDWQRLRRRLGEVPHLVTTVDGQRIHLVHARSPEPAALPLLLTHGWPGSVLDHLHLVGPLTDPARHGGDPADAFHVVAPSLPGFGFSTPLAGPGWDHHRIARAWPELMTRLGYARFGVVGGDTGSVVSPLVGRIAPDRVVGVHLHGNLDVPRHAPDESPAESARVDAGRQRARTDGGYAALQQTRPHTLGHALADSPAGQLAWVLDKLHDWTDPAHPPFGGVDLDDVLDLVVLFWVTGTAATSANLYYENRVAAPPPGAPGVVPTAVALFPTDPPTRSAAGRQHHLVRWTELPRGGHFAALEAPDLLVDDLRAFYRPLRDERVSRR</sequence>
<dbReference type="SUPFAM" id="SSF53474">
    <property type="entry name" value="alpha/beta-Hydrolases"/>
    <property type="match status" value="1"/>
</dbReference>
<dbReference type="Pfam" id="PF06441">
    <property type="entry name" value="EHN"/>
    <property type="match status" value="1"/>
</dbReference>
<dbReference type="InterPro" id="IPR016292">
    <property type="entry name" value="Epoxide_hydrolase"/>
</dbReference>
<feature type="region of interest" description="Disordered" evidence="5">
    <location>
        <begin position="200"/>
        <end position="229"/>
    </location>
</feature>
<evidence type="ECO:0000313" key="7">
    <source>
        <dbReference type="EMBL" id="GIG21995.1"/>
    </source>
</evidence>
<accession>A0A919TZP6</accession>
<keyword evidence="8" id="KW-1185">Reference proteome</keyword>
<dbReference type="InterPro" id="IPR010497">
    <property type="entry name" value="Epoxide_hydro_N"/>
</dbReference>
<dbReference type="PANTHER" id="PTHR21661:SF35">
    <property type="entry name" value="EPOXIDE HYDROLASE"/>
    <property type="match status" value="1"/>
</dbReference>
<dbReference type="PANTHER" id="PTHR21661">
    <property type="entry name" value="EPOXIDE HYDROLASE 1-RELATED"/>
    <property type="match status" value="1"/>
</dbReference>
<dbReference type="InterPro" id="IPR029058">
    <property type="entry name" value="AB_hydrolase_fold"/>
</dbReference>
<feature type="compositionally biased region" description="Basic and acidic residues" evidence="5">
    <location>
        <begin position="216"/>
        <end position="227"/>
    </location>
</feature>
<gene>
    <name evidence="7" type="ORF">Cch01nite_27190</name>
</gene>
<keyword evidence="3 7" id="KW-0378">Hydrolase</keyword>
<dbReference type="Gene3D" id="3.40.50.1820">
    <property type="entry name" value="alpha/beta hydrolase"/>
    <property type="match status" value="1"/>
</dbReference>
<dbReference type="GO" id="GO:0004301">
    <property type="term" value="F:epoxide hydrolase activity"/>
    <property type="evidence" value="ECO:0007669"/>
    <property type="project" value="TreeGrafter"/>
</dbReference>
<feature type="active site" description="Proton donor" evidence="4">
    <location>
        <position position="300"/>
    </location>
</feature>
<proteinExistence type="inferred from homology"/>
<evidence type="ECO:0000256" key="1">
    <source>
        <dbReference type="ARBA" id="ARBA00010088"/>
    </source>
</evidence>
<dbReference type="Proteomes" id="UP000632740">
    <property type="component" value="Unassembled WGS sequence"/>
</dbReference>
<comment type="caution">
    <text evidence="7">The sequence shown here is derived from an EMBL/GenBank/DDBJ whole genome shotgun (WGS) entry which is preliminary data.</text>
</comment>
<evidence type="ECO:0000256" key="5">
    <source>
        <dbReference type="SAM" id="MobiDB-lite"/>
    </source>
</evidence>
<evidence type="ECO:0000256" key="3">
    <source>
        <dbReference type="ARBA" id="ARBA00022801"/>
    </source>
</evidence>
<evidence type="ECO:0000256" key="2">
    <source>
        <dbReference type="ARBA" id="ARBA00022797"/>
    </source>
</evidence>